<dbReference type="InterPro" id="IPR052698">
    <property type="entry name" value="MoCofactor_Util/Proc"/>
</dbReference>
<dbReference type="InterPro" id="IPR027051">
    <property type="entry name" value="XdhC_Rossmann_dom"/>
</dbReference>
<dbReference type="RefSeq" id="WP_205407760.1">
    <property type="nucleotide sequence ID" value="NZ_FOMJ01000003.1"/>
</dbReference>
<feature type="domain" description="XdhC- CoxI" evidence="1">
    <location>
        <begin position="22"/>
        <end position="73"/>
    </location>
</feature>
<protein>
    <submittedName>
        <fullName evidence="3">Xanthine dehydrogenase accessory factor</fullName>
    </submittedName>
</protein>
<evidence type="ECO:0000259" key="1">
    <source>
        <dbReference type="Pfam" id="PF02625"/>
    </source>
</evidence>
<keyword evidence="4" id="KW-1185">Reference proteome</keyword>
<dbReference type="Proteomes" id="UP000198611">
    <property type="component" value="Unassembled WGS sequence"/>
</dbReference>
<dbReference type="PANTHER" id="PTHR30388:SF4">
    <property type="entry name" value="MOLYBDENUM COFACTOR INSERTION CHAPERONE PAOD"/>
    <property type="match status" value="1"/>
</dbReference>
<organism evidence="3 4">
    <name type="scientific">Thiohalospira halophila DSM 15071</name>
    <dbReference type="NCBI Taxonomy" id="1123397"/>
    <lineage>
        <taxon>Bacteria</taxon>
        <taxon>Pseudomonadati</taxon>
        <taxon>Pseudomonadota</taxon>
        <taxon>Gammaproteobacteria</taxon>
        <taxon>Thiohalospirales</taxon>
        <taxon>Thiohalospiraceae</taxon>
        <taxon>Thiohalospira</taxon>
    </lineage>
</organism>
<dbReference type="STRING" id="1123397.SAMN05660831_01185"/>
<dbReference type="InterPro" id="IPR003777">
    <property type="entry name" value="XdhC_CoxI"/>
</dbReference>
<evidence type="ECO:0000313" key="4">
    <source>
        <dbReference type="Proteomes" id="UP000198611"/>
    </source>
</evidence>
<accession>A0A1I1QN14</accession>
<evidence type="ECO:0000313" key="3">
    <source>
        <dbReference type="EMBL" id="SFD23439.1"/>
    </source>
</evidence>
<sequence length="321" mass="33237">MDARSGYARGGDAAVVAAARQWLADGHAVHLVTVVRTWGSSPRPPGALMARRDDGAVVGSVSGGCVESAIAEHLPAPGQPPATLTWSGDEARRAGLPCGGTLELLAEGLEPGADRGLGEVAAALERSEAVRRRVVCATGTVAVETDHGGPDLLREGGAVDKRFGPAWRLLVVGAGELGSHLAAMARRLDYHVIVCEPREEFRAAFDESGVELTPAMPDDSVDGLAPTPRDAVVTTTHDPRLDDLALEAALVSPAGYVGALGSKRTNDQRRERLRELGLSAAAVARLRGPVGLAIGSRTPAEIAVAILAEMTAERRGAVDSA</sequence>
<dbReference type="EMBL" id="FOMJ01000003">
    <property type="protein sequence ID" value="SFD23439.1"/>
    <property type="molecule type" value="Genomic_DNA"/>
</dbReference>
<dbReference type="Pfam" id="PF13478">
    <property type="entry name" value="XdhC_C"/>
    <property type="match status" value="1"/>
</dbReference>
<reference evidence="3 4" key="1">
    <citation type="submission" date="2016-10" db="EMBL/GenBank/DDBJ databases">
        <authorList>
            <person name="de Groot N.N."/>
        </authorList>
    </citation>
    <scope>NUCLEOTIDE SEQUENCE [LARGE SCALE GENOMIC DNA]</scope>
    <source>
        <strain evidence="3 4">HL3</strain>
    </source>
</reference>
<dbReference type="InterPro" id="IPR036291">
    <property type="entry name" value="NAD(P)-bd_dom_sf"/>
</dbReference>
<dbReference type="Pfam" id="PF02625">
    <property type="entry name" value="XdhC_CoxI"/>
    <property type="match status" value="1"/>
</dbReference>
<proteinExistence type="predicted"/>
<feature type="domain" description="XdhC Rossmann" evidence="2">
    <location>
        <begin position="169"/>
        <end position="310"/>
    </location>
</feature>
<dbReference type="AlphaFoldDB" id="A0A1I1QN14"/>
<evidence type="ECO:0000259" key="2">
    <source>
        <dbReference type="Pfam" id="PF13478"/>
    </source>
</evidence>
<name>A0A1I1QN14_9GAMM</name>
<dbReference type="PANTHER" id="PTHR30388">
    <property type="entry name" value="ALDEHYDE OXIDOREDUCTASE MOLYBDENUM COFACTOR ASSEMBLY PROTEIN"/>
    <property type="match status" value="1"/>
</dbReference>
<dbReference type="Gene3D" id="3.40.50.720">
    <property type="entry name" value="NAD(P)-binding Rossmann-like Domain"/>
    <property type="match status" value="1"/>
</dbReference>
<dbReference type="SUPFAM" id="SSF51735">
    <property type="entry name" value="NAD(P)-binding Rossmann-fold domains"/>
    <property type="match status" value="1"/>
</dbReference>
<gene>
    <name evidence="3" type="ORF">SAMN05660831_01185</name>
</gene>